<organism evidence="2 3">
    <name type="scientific">Geodermatophilus obscurus (strain ATCC 25078 / DSM 43160 / JCM 3152 / CCUG 61914 / KCC A-0152 / KCTC 9177 / NBRC 13315 / NRRL B-3577 / G-20)</name>
    <dbReference type="NCBI Taxonomy" id="526225"/>
    <lineage>
        <taxon>Bacteria</taxon>
        <taxon>Bacillati</taxon>
        <taxon>Actinomycetota</taxon>
        <taxon>Actinomycetes</taxon>
        <taxon>Geodermatophilales</taxon>
        <taxon>Geodermatophilaceae</taxon>
        <taxon>Geodermatophilus</taxon>
    </lineage>
</organism>
<sequence length="39" mass="3947">MVVQVDGALQAPAGPDRVLDRSVADTDPEVADAISAEPA</sequence>
<dbReference type="EMBL" id="CP001867">
    <property type="protein sequence ID" value="ADB75523.1"/>
    <property type="molecule type" value="Genomic_DNA"/>
</dbReference>
<evidence type="ECO:0000313" key="3">
    <source>
        <dbReference type="Proteomes" id="UP000001382"/>
    </source>
</evidence>
<keyword evidence="3" id="KW-1185">Reference proteome</keyword>
<protein>
    <submittedName>
        <fullName evidence="2">Uncharacterized protein</fullName>
    </submittedName>
</protein>
<reference evidence="3" key="2">
    <citation type="submission" date="2010-01" db="EMBL/GenBank/DDBJ databases">
        <title>The complete genome of Geodermatophilus obscurus DSM 43160.</title>
        <authorList>
            <consortium name="US DOE Joint Genome Institute (JGI-PGF)"/>
            <person name="Lucas S."/>
            <person name="Copeland A."/>
            <person name="Lapidus A."/>
            <person name="Glavina del Rio T."/>
            <person name="Dalin E."/>
            <person name="Tice H."/>
            <person name="Bruce D."/>
            <person name="Goodwin L."/>
            <person name="Pitluck S."/>
            <person name="Kyrpides N."/>
            <person name="Mavromatis K."/>
            <person name="Ivanova N."/>
            <person name="Munk A.C."/>
            <person name="Brettin T."/>
            <person name="Detter J.C."/>
            <person name="Han C."/>
            <person name="Larimer F."/>
            <person name="Land M."/>
            <person name="Hauser L."/>
            <person name="Markowitz V."/>
            <person name="Cheng J.-F."/>
            <person name="Hugenholtz P."/>
            <person name="Woyke T."/>
            <person name="Wu D."/>
            <person name="Jando M."/>
            <person name="Schneider S."/>
            <person name="Klenk H.-P."/>
            <person name="Eisen J.A."/>
        </authorList>
    </citation>
    <scope>NUCLEOTIDE SEQUENCE [LARGE SCALE GENOMIC DNA]</scope>
    <source>
        <strain evidence="3">ATCC 25078 / DSM 43160 / JCM 3152 / KCC A-0152 / KCTC 9177 / NBRC 13315 / NRRL B-3577 / G-20</strain>
    </source>
</reference>
<dbReference type="KEGG" id="gob:Gobs_2901"/>
<proteinExistence type="predicted"/>
<evidence type="ECO:0000313" key="2">
    <source>
        <dbReference type="EMBL" id="ADB75523.1"/>
    </source>
</evidence>
<evidence type="ECO:0000256" key="1">
    <source>
        <dbReference type="SAM" id="MobiDB-lite"/>
    </source>
</evidence>
<feature type="region of interest" description="Disordered" evidence="1">
    <location>
        <begin position="1"/>
        <end position="23"/>
    </location>
</feature>
<name>D2S7R4_GEOOG</name>
<dbReference type="eggNOG" id="COG0112">
    <property type="taxonomic scope" value="Bacteria"/>
</dbReference>
<dbReference type="Proteomes" id="UP000001382">
    <property type="component" value="Chromosome"/>
</dbReference>
<reference evidence="2 3" key="1">
    <citation type="journal article" date="2010" name="Stand. Genomic Sci.">
        <title>Complete genome sequence of Geodermatophilus obscurus type strain (G-20).</title>
        <authorList>
            <person name="Ivanova N."/>
            <person name="Sikorski J."/>
            <person name="Jando M."/>
            <person name="Munk C."/>
            <person name="Lapidus A."/>
            <person name="Glavina Del Rio T."/>
            <person name="Copeland A."/>
            <person name="Tice H."/>
            <person name="Cheng J.-F."/>
            <person name="Lucas S."/>
            <person name="Chen F."/>
            <person name="Nolan M."/>
            <person name="Bruce D."/>
            <person name="Goodwin L."/>
            <person name="Pitluck S."/>
            <person name="Mavromatis K."/>
            <person name="Mikhailova N."/>
            <person name="Pati A."/>
            <person name="Chen A."/>
            <person name="Palaniappan K."/>
            <person name="Land M."/>
            <person name="Hauser L."/>
            <person name="Chang Y.-J."/>
            <person name="Jeffries C.D."/>
            <person name="Meincke L."/>
            <person name="Brettin T."/>
            <person name="Detter J.C."/>
            <person name="Detter J.C."/>
            <person name="Rohde M."/>
            <person name="Goeker M."/>
            <person name="Bristow J."/>
            <person name="Eisen J.A."/>
            <person name="Markowitz V."/>
            <person name="Hugenholtz P."/>
            <person name="Kyrpides N.C."/>
            <person name="Klenk H.-P."/>
        </authorList>
    </citation>
    <scope>NUCLEOTIDE SEQUENCE [LARGE SCALE GENOMIC DNA]</scope>
    <source>
        <strain evidence="3">ATCC 25078 / DSM 43160 / JCM 3152 / KCC A-0152 / KCTC 9177 / NBRC 13315 / NRRL B-3577 / G-20</strain>
    </source>
</reference>
<dbReference type="STRING" id="526225.Gobs_2901"/>
<gene>
    <name evidence="2" type="ordered locus">Gobs_2901</name>
</gene>
<dbReference type="HOGENOM" id="CLU_3310386_0_0_11"/>
<accession>D2S7R4</accession>
<dbReference type="AlphaFoldDB" id="D2S7R4"/>